<proteinExistence type="predicted"/>
<sequence length="65" mass="6470">MEAAAGLGSGIVEVEAAVGLGSGGIEADPAAVVLTGHFKDDDGNLKCHYAADGIDNIVGKINFDL</sequence>
<name>A0A0E0D5Q4_9ORYZ</name>
<keyword evidence="2" id="KW-1185">Reference proteome</keyword>
<organism evidence="1">
    <name type="scientific">Oryza meridionalis</name>
    <dbReference type="NCBI Taxonomy" id="40149"/>
    <lineage>
        <taxon>Eukaryota</taxon>
        <taxon>Viridiplantae</taxon>
        <taxon>Streptophyta</taxon>
        <taxon>Embryophyta</taxon>
        <taxon>Tracheophyta</taxon>
        <taxon>Spermatophyta</taxon>
        <taxon>Magnoliopsida</taxon>
        <taxon>Liliopsida</taxon>
        <taxon>Poales</taxon>
        <taxon>Poaceae</taxon>
        <taxon>BOP clade</taxon>
        <taxon>Oryzoideae</taxon>
        <taxon>Oryzeae</taxon>
        <taxon>Oryzinae</taxon>
        <taxon>Oryza</taxon>
    </lineage>
</organism>
<dbReference type="Proteomes" id="UP000008021">
    <property type="component" value="Chromosome 3"/>
</dbReference>
<dbReference type="EnsemblPlants" id="OMERI03G28630.2">
    <property type="protein sequence ID" value="OMERI03G28630.2"/>
    <property type="gene ID" value="OMERI03G28630"/>
</dbReference>
<reference evidence="1" key="2">
    <citation type="submission" date="2018-05" db="EMBL/GenBank/DDBJ databases">
        <title>OmerRS3 (Oryza meridionalis Reference Sequence Version 3).</title>
        <authorList>
            <person name="Zhang J."/>
            <person name="Kudrna D."/>
            <person name="Lee S."/>
            <person name="Talag J."/>
            <person name="Welchert J."/>
            <person name="Wing R.A."/>
        </authorList>
    </citation>
    <scope>NUCLEOTIDE SEQUENCE [LARGE SCALE GENOMIC DNA]</scope>
    <source>
        <strain evidence="1">cv. OR44</strain>
    </source>
</reference>
<dbReference type="HOGENOM" id="CLU_2853565_0_0_1"/>
<accession>A0A0E0D5Q4</accession>
<reference evidence="1" key="1">
    <citation type="submission" date="2015-04" db="UniProtKB">
        <authorList>
            <consortium name="EnsemblPlants"/>
        </authorList>
    </citation>
    <scope>IDENTIFICATION</scope>
</reference>
<evidence type="ECO:0000313" key="1">
    <source>
        <dbReference type="EnsemblPlants" id="OMERI03G28630.2"/>
    </source>
</evidence>
<protein>
    <submittedName>
        <fullName evidence="1">Uncharacterized protein</fullName>
    </submittedName>
</protein>
<evidence type="ECO:0000313" key="2">
    <source>
        <dbReference type="Proteomes" id="UP000008021"/>
    </source>
</evidence>
<dbReference type="Gramene" id="OMERI03G28630.2">
    <property type="protein sequence ID" value="OMERI03G28630.2"/>
    <property type="gene ID" value="OMERI03G28630"/>
</dbReference>
<dbReference type="AlphaFoldDB" id="A0A0E0D5Q4"/>